<dbReference type="PANTHER" id="PTHR19282:SF452">
    <property type="entry name" value="LD03691P"/>
    <property type="match status" value="1"/>
</dbReference>
<sequence>MPRIDASRLAGGKRKVKSFAYTCSRNTLAAINTIFIFIGLILIGVAAYGKKQNMLVSLPALGGVIACGVFLLLIAIVGLIGAIRHNQIILFFYMIIMSLLFIVLLACSVAALAVTEDQRRDLIQTAWKKAPVEAALVEKTYNCCGLTKVSDTCKMKSNTPCYESIKEPLDRALSVSGGVGLFFSFSLLLAVYLTVRFRNQKDPRSNADAFL</sequence>
<dbReference type="GO" id="GO:0016020">
    <property type="term" value="C:membrane"/>
    <property type="evidence" value="ECO:0007669"/>
    <property type="project" value="UniProtKB-SubCell"/>
</dbReference>
<evidence type="ECO:0000256" key="1">
    <source>
        <dbReference type="ARBA" id="ARBA00004141"/>
    </source>
</evidence>
<dbReference type="PANTHER" id="PTHR19282">
    <property type="entry name" value="TETRASPANIN"/>
    <property type="match status" value="1"/>
</dbReference>
<keyword evidence="7" id="KW-1185">Reference proteome</keyword>
<organism evidence="6 7">
    <name type="scientific">Clytia hemisphaerica</name>
    <dbReference type="NCBI Taxonomy" id="252671"/>
    <lineage>
        <taxon>Eukaryota</taxon>
        <taxon>Metazoa</taxon>
        <taxon>Cnidaria</taxon>
        <taxon>Hydrozoa</taxon>
        <taxon>Hydroidolina</taxon>
        <taxon>Leptothecata</taxon>
        <taxon>Obeliida</taxon>
        <taxon>Clytiidae</taxon>
        <taxon>Clytia</taxon>
    </lineage>
</organism>
<keyword evidence="2 5" id="KW-0812">Transmembrane</keyword>
<dbReference type="OrthoDB" id="5845060at2759"/>
<evidence type="ECO:0000256" key="3">
    <source>
        <dbReference type="ARBA" id="ARBA00022989"/>
    </source>
</evidence>
<dbReference type="GeneID" id="136797768"/>
<dbReference type="AlphaFoldDB" id="A0A7M5XK22"/>
<accession>A0A7M5XK22</accession>
<evidence type="ECO:0000313" key="6">
    <source>
        <dbReference type="EnsemblMetazoa" id="CLYHEMP022943.1"/>
    </source>
</evidence>
<dbReference type="PRINTS" id="PR00259">
    <property type="entry name" value="TMFOUR"/>
</dbReference>
<proteinExistence type="predicted"/>
<keyword evidence="4 5" id="KW-0472">Membrane</keyword>
<protein>
    <recommendedName>
        <fullName evidence="8">Tetraspanin</fullName>
    </recommendedName>
</protein>
<feature type="transmembrane region" description="Helical" evidence="5">
    <location>
        <begin position="60"/>
        <end position="83"/>
    </location>
</feature>
<dbReference type="RefSeq" id="XP_066910458.1">
    <property type="nucleotide sequence ID" value="XM_067054357.1"/>
</dbReference>
<feature type="transmembrane region" description="Helical" evidence="5">
    <location>
        <begin position="90"/>
        <end position="114"/>
    </location>
</feature>
<evidence type="ECO:0008006" key="8">
    <source>
        <dbReference type="Google" id="ProtNLM"/>
    </source>
</evidence>
<feature type="transmembrane region" description="Helical" evidence="5">
    <location>
        <begin position="172"/>
        <end position="195"/>
    </location>
</feature>
<evidence type="ECO:0000256" key="4">
    <source>
        <dbReference type="ARBA" id="ARBA00023136"/>
    </source>
</evidence>
<reference evidence="6" key="1">
    <citation type="submission" date="2021-01" db="UniProtKB">
        <authorList>
            <consortium name="EnsemblMetazoa"/>
        </authorList>
    </citation>
    <scope>IDENTIFICATION</scope>
</reference>
<dbReference type="EnsemblMetazoa" id="CLYHEMT022943.1">
    <property type="protein sequence ID" value="CLYHEMP022943.1"/>
    <property type="gene ID" value="CLYHEMG022943"/>
</dbReference>
<comment type="subcellular location">
    <subcellularLocation>
        <location evidence="1">Membrane</location>
        <topology evidence="1">Multi-pass membrane protein</topology>
    </subcellularLocation>
</comment>
<feature type="transmembrane region" description="Helical" evidence="5">
    <location>
        <begin position="27"/>
        <end position="48"/>
    </location>
</feature>
<dbReference type="Proteomes" id="UP000594262">
    <property type="component" value="Unplaced"/>
</dbReference>
<evidence type="ECO:0000256" key="5">
    <source>
        <dbReference type="SAM" id="Phobius"/>
    </source>
</evidence>
<dbReference type="Pfam" id="PF00335">
    <property type="entry name" value="Tetraspanin"/>
    <property type="match status" value="1"/>
</dbReference>
<dbReference type="InterPro" id="IPR018499">
    <property type="entry name" value="Tetraspanin/Peripherin"/>
</dbReference>
<evidence type="ECO:0000256" key="2">
    <source>
        <dbReference type="ARBA" id="ARBA00022692"/>
    </source>
</evidence>
<evidence type="ECO:0000313" key="7">
    <source>
        <dbReference type="Proteomes" id="UP000594262"/>
    </source>
</evidence>
<keyword evidence="3 5" id="KW-1133">Transmembrane helix</keyword>
<name>A0A7M5XK22_9CNID</name>